<dbReference type="RefSeq" id="XP_007862755.1">
    <property type="nucleotide sequence ID" value="XM_007864564.1"/>
</dbReference>
<dbReference type="KEGG" id="gtr:GLOTRDRAFT_91343"/>
<protein>
    <recommendedName>
        <fullName evidence="4">Fungal N-terminal domain-containing protein</fullName>
    </recommendedName>
</protein>
<feature type="coiled-coil region" evidence="1">
    <location>
        <begin position="37"/>
        <end position="92"/>
    </location>
</feature>
<sequence>MSISISFGSFGDIVSLVQLAASVISRLASSAGNSERYSELLLELHTLSGALASLQNELHTPRAPSRMPTELRRDIEARIAACRASLEKMERSIVWQQQRLRGRYPKHWRDLWLRAGWRLFAEEELQRYREDARRHRDSVHFALSMLNRESVEDTHRIAVTARSTLDNVSAMAESTRCEVKLVLKNVLEMRKPSPVFLGFPWEGARSYSERPICFVNGYRQKFQVPIDFFMDFRISQMLDNLVNYAMNCALKLWL</sequence>
<keyword evidence="1" id="KW-0175">Coiled coil</keyword>
<dbReference type="AlphaFoldDB" id="S7S291"/>
<dbReference type="GeneID" id="19309316"/>
<dbReference type="OMA" id="PSEWRAT"/>
<dbReference type="Proteomes" id="UP000030669">
    <property type="component" value="Unassembled WGS sequence"/>
</dbReference>
<gene>
    <name evidence="2" type="ORF">GLOTRDRAFT_91343</name>
</gene>
<evidence type="ECO:0000256" key="1">
    <source>
        <dbReference type="SAM" id="Coils"/>
    </source>
</evidence>
<dbReference type="PANTHER" id="PTHR38886">
    <property type="entry name" value="SESA DOMAIN-CONTAINING PROTEIN"/>
    <property type="match status" value="1"/>
</dbReference>
<dbReference type="OrthoDB" id="3271094at2759"/>
<accession>S7S291</accession>
<organism evidence="2 3">
    <name type="scientific">Gloeophyllum trabeum (strain ATCC 11539 / FP-39264 / Madison 617)</name>
    <name type="common">Brown rot fungus</name>
    <dbReference type="NCBI Taxonomy" id="670483"/>
    <lineage>
        <taxon>Eukaryota</taxon>
        <taxon>Fungi</taxon>
        <taxon>Dikarya</taxon>
        <taxon>Basidiomycota</taxon>
        <taxon>Agaricomycotina</taxon>
        <taxon>Agaricomycetes</taxon>
        <taxon>Gloeophyllales</taxon>
        <taxon>Gloeophyllaceae</taxon>
        <taxon>Gloeophyllum</taxon>
    </lineage>
</organism>
<dbReference type="EMBL" id="KB469297">
    <property type="protein sequence ID" value="EPQ59889.1"/>
    <property type="molecule type" value="Genomic_DNA"/>
</dbReference>
<dbReference type="HOGENOM" id="CLU_1094383_0_0_1"/>
<evidence type="ECO:0008006" key="4">
    <source>
        <dbReference type="Google" id="ProtNLM"/>
    </source>
</evidence>
<proteinExistence type="predicted"/>
<name>S7S291_GLOTA</name>
<reference evidence="2 3" key="1">
    <citation type="journal article" date="2012" name="Science">
        <title>The Paleozoic origin of enzymatic lignin decomposition reconstructed from 31 fungal genomes.</title>
        <authorList>
            <person name="Floudas D."/>
            <person name="Binder M."/>
            <person name="Riley R."/>
            <person name="Barry K."/>
            <person name="Blanchette R.A."/>
            <person name="Henrissat B."/>
            <person name="Martinez A.T."/>
            <person name="Otillar R."/>
            <person name="Spatafora J.W."/>
            <person name="Yadav J.S."/>
            <person name="Aerts A."/>
            <person name="Benoit I."/>
            <person name="Boyd A."/>
            <person name="Carlson A."/>
            <person name="Copeland A."/>
            <person name="Coutinho P.M."/>
            <person name="de Vries R.P."/>
            <person name="Ferreira P."/>
            <person name="Findley K."/>
            <person name="Foster B."/>
            <person name="Gaskell J."/>
            <person name="Glotzer D."/>
            <person name="Gorecki P."/>
            <person name="Heitman J."/>
            <person name="Hesse C."/>
            <person name="Hori C."/>
            <person name="Igarashi K."/>
            <person name="Jurgens J.A."/>
            <person name="Kallen N."/>
            <person name="Kersten P."/>
            <person name="Kohler A."/>
            <person name="Kuees U."/>
            <person name="Kumar T.K.A."/>
            <person name="Kuo A."/>
            <person name="LaButti K."/>
            <person name="Larrondo L.F."/>
            <person name="Lindquist E."/>
            <person name="Ling A."/>
            <person name="Lombard V."/>
            <person name="Lucas S."/>
            <person name="Lundell T."/>
            <person name="Martin R."/>
            <person name="McLaughlin D.J."/>
            <person name="Morgenstern I."/>
            <person name="Morin E."/>
            <person name="Murat C."/>
            <person name="Nagy L.G."/>
            <person name="Nolan M."/>
            <person name="Ohm R.A."/>
            <person name="Patyshakuliyeva A."/>
            <person name="Rokas A."/>
            <person name="Ruiz-Duenas F.J."/>
            <person name="Sabat G."/>
            <person name="Salamov A."/>
            <person name="Samejima M."/>
            <person name="Schmutz J."/>
            <person name="Slot J.C."/>
            <person name="St John F."/>
            <person name="Stenlid J."/>
            <person name="Sun H."/>
            <person name="Sun S."/>
            <person name="Syed K."/>
            <person name="Tsang A."/>
            <person name="Wiebenga A."/>
            <person name="Young D."/>
            <person name="Pisabarro A."/>
            <person name="Eastwood D.C."/>
            <person name="Martin F."/>
            <person name="Cullen D."/>
            <person name="Grigoriev I.V."/>
            <person name="Hibbett D.S."/>
        </authorList>
    </citation>
    <scope>NUCLEOTIDE SEQUENCE [LARGE SCALE GENOMIC DNA]</scope>
    <source>
        <strain evidence="2 3">ATCC 11539</strain>
    </source>
</reference>
<evidence type="ECO:0000313" key="3">
    <source>
        <dbReference type="Proteomes" id="UP000030669"/>
    </source>
</evidence>
<evidence type="ECO:0000313" key="2">
    <source>
        <dbReference type="EMBL" id="EPQ59889.1"/>
    </source>
</evidence>
<keyword evidence="3" id="KW-1185">Reference proteome</keyword>
<dbReference type="PANTHER" id="PTHR38886:SF1">
    <property type="entry name" value="NACHT-NTPASE AND P-LOOP NTPASES N-TERMINAL DOMAIN-CONTAINING PROTEIN"/>
    <property type="match status" value="1"/>
</dbReference>